<evidence type="ECO:0000256" key="9">
    <source>
        <dbReference type="ARBA" id="ARBA00022840"/>
    </source>
</evidence>
<evidence type="ECO:0000256" key="11">
    <source>
        <dbReference type="SAM" id="Phobius"/>
    </source>
</evidence>
<evidence type="ECO:0000313" key="13">
    <source>
        <dbReference type="EMBL" id="SMC27204.1"/>
    </source>
</evidence>
<dbReference type="PRINTS" id="PR00344">
    <property type="entry name" value="BCTRLSENSOR"/>
</dbReference>
<dbReference type="EC" id="2.7.13.3" evidence="3"/>
<dbReference type="SMART" id="SM00388">
    <property type="entry name" value="HisKA"/>
    <property type="match status" value="1"/>
</dbReference>
<evidence type="ECO:0000256" key="1">
    <source>
        <dbReference type="ARBA" id="ARBA00000085"/>
    </source>
</evidence>
<dbReference type="PANTHER" id="PTHR44936">
    <property type="entry name" value="SENSOR PROTEIN CREC"/>
    <property type="match status" value="1"/>
</dbReference>
<keyword evidence="5" id="KW-0597">Phosphoprotein</keyword>
<evidence type="ECO:0000256" key="5">
    <source>
        <dbReference type="ARBA" id="ARBA00022553"/>
    </source>
</evidence>
<name>A0A1W1XTK8_9CLOT</name>
<keyword evidence="11" id="KW-0472">Membrane</keyword>
<dbReference type="SUPFAM" id="SSF47384">
    <property type="entry name" value="Homodimeric domain of signal transducing histidine kinase"/>
    <property type="match status" value="1"/>
</dbReference>
<evidence type="ECO:0000259" key="12">
    <source>
        <dbReference type="PROSITE" id="PS50109"/>
    </source>
</evidence>
<dbReference type="InterPro" id="IPR004358">
    <property type="entry name" value="Sig_transdc_His_kin-like_C"/>
</dbReference>
<keyword evidence="10" id="KW-0902">Two-component regulatory system</keyword>
<dbReference type="GO" id="GO:0005886">
    <property type="term" value="C:plasma membrane"/>
    <property type="evidence" value="ECO:0007669"/>
    <property type="project" value="UniProtKB-SubCell"/>
</dbReference>
<feature type="transmembrane region" description="Helical" evidence="11">
    <location>
        <begin position="194"/>
        <end position="212"/>
    </location>
</feature>
<keyword evidence="11" id="KW-0812">Transmembrane</keyword>
<accession>A0A1W1XTK8</accession>
<evidence type="ECO:0000256" key="2">
    <source>
        <dbReference type="ARBA" id="ARBA00004651"/>
    </source>
</evidence>
<comment type="catalytic activity">
    <reaction evidence="1">
        <text>ATP + protein L-histidine = ADP + protein N-phospho-L-histidine.</text>
        <dbReference type="EC" id="2.7.13.3"/>
    </reaction>
</comment>
<dbReference type="CDD" id="cd00082">
    <property type="entry name" value="HisKA"/>
    <property type="match status" value="1"/>
</dbReference>
<evidence type="ECO:0000256" key="3">
    <source>
        <dbReference type="ARBA" id="ARBA00012438"/>
    </source>
</evidence>
<dbReference type="AlphaFoldDB" id="A0A1W1XTK8"/>
<comment type="subcellular location">
    <subcellularLocation>
        <location evidence="2">Cell membrane</location>
        <topology evidence="2">Multi-pass membrane protein</topology>
    </subcellularLocation>
</comment>
<keyword evidence="4" id="KW-1003">Cell membrane</keyword>
<feature type="transmembrane region" description="Helical" evidence="11">
    <location>
        <begin position="12"/>
        <end position="31"/>
    </location>
</feature>
<keyword evidence="8 13" id="KW-0418">Kinase</keyword>
<dbReference type="SUPFAM" id="SSF55874">
    <property type="entry name" value="ATPase domain of HSP90 chaperone/DNA topoisomerase II/histidine kinase"/>
    <property type="match status" value="1"/>
</dbReference>
<dbReference type="Proteomes" id="UP000192468">
    <property type="component" value="Unassembled WGS sequence"/>
</dbReference>
<dbReference type="Gene3D" id="1.10.287.130">
    <property type="match status" value="1"/>
</dbReference>
<dbReference type="InterPro" id="IPR036097">
    <property type="entry name" value="HisK_dim/P_sf"/>
</dbReference>
<dbReference type="RefSeq" id="WP_084116993.1">
    <property type="nucleotide sequence ID" value="NZ_FWXH01000016.1"/>
</dbReference>
<dbReference type="InterPro" id="IPR003661">
    <property type="entry name" value="HisK_dim/P_dom"/>
</dbReference>
<dbReference type="STRING" id="1121291.SAMN02745134_03090"/>
<proteinExistence type="predicted"/>
<dbReference type="SMART" id="SM00387">
    <property type="entry name" value="HATPase_c"/>
    <property type="match status" value="1"/>
</dbReference>
<dbReference type="Pfam" id="PF02518">
    <property type="entry name" value="HATPase_c"/>
    <property type="match status" value="1"/>
</dbReference>
<dbReference type="PANTHER" id="PTHR44936:SF10">
    <property type="entry name" value="SENSOR PROTEIN RSTB"/>
    <property type="match status" value="1"/>
</dbReference>
<keyword evidence="6" id="KW-0808">Transferase</keyword>
<feature type="domain" description="Histidine kinase" evidence="12">
    <location>
        <begin position="279"/>
        <end position="477"/>
    </location>
</feature>
<dbReference type="GO" id="GO:0005524">
    <property type="term" value="F:ATP binding"/>
    <property type="evidence" value="ECO:0007669"/>
    <property type="project" value="UniProtKB-KW"/>
</dbReference>
<dbReference type="InterPro" id="IPR036890">
    <property type="entry name" value="HATPase_C_sf"/>
</dbReference>
<protein>
    <recommendedName>
        <fullName evidence="3">histidine kinase</fullName>
        <ecNumber evidence="3">2.7.13.3</ecNumber>
    </recommendedName>
</protein>
<organism evidence="13 14">
    <name type="scientific">Clostridium acidisoli DSM 12555</name>
    <dbReference type="NCBI Taxonomy" id="1121291"/>
    <lineage>
        <taxon>Bacteria</taxon>
        <taxon>Bacillati</taxon>
        <taxon>Bacillota</taxon>
        <taxon>Clostridia</taxon>
        <taxon>Eubacteriales</taxon>
        <taxon>Clostridiaceae</taxon>
        <taxon>Clostridium</taxon>
    </lineage>
</organism>
<reference evidence="13 14" key="1">
    <citation type="submission" date="2017-04" db="EMBL/GenBank/DDBJ databases">
        <authorList>
            <person name="Afonso C.L."/>
            <person name="Miller P.J."/>
            <person name="Scott M.A."/>
            <person name="Spackman E."/>
            <person name="Goraichik I."/>
            <person name="Dimitrov K.M."/>
            <person name="Suarez D.L."/>
            <person name="Swayne D.E."/>
        </authorList>
    </citation>
    <scope>NUCLEOTIDE SEQUENCE [LARGE SCALE GENOMIC DNA]</scope>
    <source>
        <strain evidence="13 14">DSM 12555</strain>
    </source>
</reference>
<evidence type="ECO:0000256" key="4">
    <source>
        <dbReference type="ARBA" id="ARBA00022475"/>
    </source>
</evidence>
<sequence>MFKIKDRIALLYSLLMIILISIFAILFYSLLKINIDKNPIMSSFEISNKQTNTAGIKKDNINSSIIISSEPVGIQDNREKNKNSEDDFLIILDKDNNLLRSEELSNNFSENAINKIYGTENAVLNPKDLSMKDLINKHDKGNLLIIEDKNNKVLRYQILSDNLSTYGSDTSSNSVQFTWDNFQKTLMSAFYKRFIFVILMVILIIAFINFILSRKYAAFALKPLSNFTKEVKNQKDIRNIELIEPPKIKDEIYDLTIAYNEALEKIRISYEDLQRLNSYASHELRNSLAVLRAKIELGEDSNGVTSYIDRLTGIINDILAMSTTHLSSGEEFIDIALICAKIVDEYTNVFSNIKLFIPEEGIELVKGKEVWVERCIVNLIDNSIKFMDKDKINNEINITISQDNKNVIVEVYDNGIGVDKNNFSKIFHAYYGTNNRTSTGIGLAYIKHIMDLHKGRVLVESQKGEYSKFYLLFPKNE</sequence>
<dbReference type="InterPro" id="IPR005467">
    <property type="entry name" value="His_kinase_dom"/>
</dbReference>
<evidence type="ECO:0000256" key="8">
    <source>
        <dbReference type="ARBA" id="ARBA00022777"/>
    </source>
</evidence>
<evidence type="ECO:0000256" key="10">
    <source>
        <dbReference type="ARBA" id="ARBA00023012"/>
    </source>
</evidence>
<dbReference type="OrthoDB" id="1891378at2"/>
<evidence type="ECO:0000313" key="14">
    <source>
        <dbReference type="Proteomes" id="UP000192468"/>
    </source>
</evidence>
<keyword evidence="14" id="KW-1185">Reference proteome</keyword>
<evidence type="ECO:0000256" key="6">
    <source>
        <dbReference type="ARBA" id="ARBA00022679"/>
    </source>
</evidence>
<gene>
    <name evidence="13" type="ORF">SAMN02745134_03090</name>
</gene>
<dbReference type="GO" id="GO:0000155">
    <property type="term" value="F:phosphorelay sensor kinase activity"/>
    <property type="evidence" value="ECO:0007669"/>
    <property type="project" value="InterPro"/>
</dbReference>
<dbReference type="PROSITE" id="PS50109">
    <property type="entry name" value="HIS_KIN"/>
    <property type="match status" value="1"/>
</dbReference>
<keyword evidence="9" id="KW-0067">ATP-binding</keyword>
<dbReference type="InterPro" id="IPR003594">
    <property type="entry name" value="HATPase_dom"/>
</dbReference>
<dbReference type="Gene3D" id="3.30.565.10">
    <property type="entry name" value="Histidine kinase-like ATPase, C-terminal domain"/>
    <property type="match status" value="1"/>
</dbReference>
<dbReference type="InterPro" id="IPR050980">
    <property type="entry name" value="2C_sensor_his_kinase"/>
</dbReference>
<evidence type="ECO:0000256" key="7">
    <source>
        <dbReference type="ARBA" id="ARBA00022741"/>
    </source>
</evidence>
<keyword evidence="11" id="KW-1133">Transmembrane helix</keyword>
<dbReference type="EMBL" id="FWXH01000016">
    <property type="protein sequence ID" value="SMC27204.1"/>
    <property type="molecule type" value="Genomic_DNA"/>
</dbReference>
<keyword evidence="7" id="KW-0547">Nucleotide-binding</keyword>